<comment type="subcellular location">
    <subcellularLocation>
        <location evidence="1">Mitochondrion</location>
    </subcellularLocation>
</comment>
<accession>A0A9P8T8X4</accession>
<protein>
    <recommendedName>
        <fullName evidence="5">Ribosomal protein/NADH dehydrogenase domain-containing protein</fullName>
    </recommendedName>
</protein>
<comment type="caution">
    <text evidence="6">The sequence shown here is derived from an EMBL/GenBank/DDBJ whole genome shotgun (WGS) entry which is preliminary data.</text>
</comment>
<evidence type="ECO:0000256" key="2">
    <source>
        <dbReference type="ARBA" id="ARBA00022980"/>
    </source>
</evidence>
<dbReference type="AlphaFoldDB" id="A0A9P8T8X4"/>
<evidence type="ECO:0000256" key="4">
    <source>
        <dbReference type="ARBA" id="ARBA00023274"/>
    </source>
</evidence>
<feature type="domain" description="Ribosomal protein/NADH dehydrogenase" evidence="5">
    <location>
        <begin position="43"/>
        <end position="117"/>
    </location>
</feature>
<evidence type="ECO:0000259" key="5">
    <source>
        <dbReference type="SMART" id="SM00916"/>
    </source>
</evidence>
<reference evidence="6" key="2">
    <citation type="submission" date="2021-01" db="EMBL/GenBank/DDBJ databases">
        <authorList>
            <person name="Schikora-Tamarit M.A."/>
        </authorList>
    </citation>
    <scope>NUCLEOTIDE SEQUENCE</scope>
    <source>
        <strain evidence="6">CBS6341</strain>
    </source>
</reference>
<dbReference type="GO" id="GO:1990904">
    <property type="term" value="C:ribonucleoprotein complex"/>
    <property type="evidence" value="ECO:0007669"/>
    <property type="project" value="UniProtKB-KW"/>
</dbReference>
<dbReference type="SUPFAM" id="SSF52833">
    <property type="entry name" value="Thioredoxin-like"/>
    <property type="match status" value="1"/>
</dbReference>
<reference evidence="6" key="1">
    <citation type="journal article" date="2021" name="Open Biol.">
        <title>Shared evolutionary footprints suggest mitochondrial oxidative damage underlies multiple complex I losses in fungi.</title>
        <authorList>
            <person name="Schikora-Tamarit M.A."/>
            <person name="Marcet-Houben M."/>
            <person name="Nosek J."/>
            <person name="Gabaldon T."/>
        </authorList>
    </citation>
    <scope>NUCLEOTIDE SEQUENCE</scope>
    <source>
        <strain evidence="6">CBS6341</strain>
    </source>
</reference>
<dbReference type="SMART" id="SM00916">
    <property type="entry name" value="L51_S25_CI-B8"/>
    <property type="match status" value="1"/>
</dbReference>
<dbReference type="Pfam" id="PF05047">
    <property type="entry name" value="L51_S25_CI-B8"/>
    <property type="match status" value="1"/>
</dbReference>
<dbReference type="GO" id="GO:0005840">
    <property type="term" value="C:ribosome"/>
    <property type="evidence" value="ECO:0007669"/>
    <property type="project" value="UniProtKB-KW"/>
</dbReference>
<sequence length="127" mass="14398">MFKSLPKSKLSRHVDRLNLLSSGPGSVKVSANVKSIELIFKQRTPKGHMGPRRFWRENLPRIQFHNPALPIQVVRVEPTTPEEAQKIPALLKTRSAKIKYLLNSDILTKFIKLTDATPAQEIIHSPN</sequence>
<dbReference type="GO" id="GO:0003735">
    <property type="term" value="F:structural constituent of ribosome"/>
    <property type="evidence" value="ECO:0007669"/>
    <property type="project" value="InterPro"/>
</dbReference>
<organism evidence="6 7">
    <name type="scientific">Wickerhamomyces mucosus</name>
    <dbReference type="NCBI Taxonomy" id="1378264"/>
    <lineage>
        <taxon>Eukaryota</taxon>
        <taxon>Fungi</taxon>
        <taxon>Dikarya</taxon>
        <taxon>Ascomycota</taxon>
        <taxon>Saccharomycotina</taxon>
        <taxon>Saccharomycetes</taxon>
        <taxon>Phaffomycetales</taxon>
        <taxon>Wickerhamomycetaceae</taxon>
        <taxon>Wickerhamomyces</taxon>
    </lineage>
</organism>
<evidence type="ECO:0000313" key="6">
    <source>
        <dbReference type="EMBL" id="KAH3670261.1"/>
    </source>
</evidence>
<evidence type="ECO:0000256" key="3">
    <source>
        <dbReference type="ARBA" id="ARBA00023128"/>
    </source>
</evidence>
<proteinExistence type="predicted"/>
<name>A0A9P8T8X4_9ASCO</name>
<dbReference type="GO" id="GO:0005739">
    <property type="term" value="C:mitochondrion"/>
    <property type="evidence" value="ECO:0007669"/>
    <property type="project" value="UniProtKB-SubCell"/>
</dbReference>
<dbReference type="InterPro" id="IPR040049">
    <property type="entry name" value="Ribosomal_mS25/mL61"/>
</dbReference>
<keyword evidence="2" id="KW-0689">Ribosomal protein</keyword>
<dbReference type="PANTHER" id="PTHR13274">
    <property type="entry name" value="MITOCHONDRIAL RIBOSOMAL PROTEIN S25"/>
    <property type="match status" value="1"/>
</dbReference>
<keyword evidence="7" id="KW-1185">Reference proteome</keyword>
<gene>
    <name evidence="6" type="ORF">WICMUC_004914</name>
</gene>
<dbReference type="InterPro" id="IPR007741">
    <property type="entry name" value="Ribosomal_mL43/mS25/NADH_DH"/>
</dbReference>
<keyword evidence="3" id="KW-0496">Mitochondrion</keyword>
<dbReference type="EMBL" id="JAEUBF010001309">
    <property type="protein sequence ID" value="KAH3670261.1"/>
    <property type="molecule type" value="Genomic_DNA"/>
</dbReference>
<evidence type="ECO:0000313" key="7">
    <source>
        <dbReference type="Proteomes" id="UP000769528"/>
    </source>
</evidence>
<dbReference type="InterPro" id="IPR036249">
    <property type="entry name" value="Thioredoxin-like_sf"/>
</dbReference>
<dbReference type="Proteomes" id="UP000769528">
    <property type="component" value="Unassembled WGS sequence"/>
</dbReference>
<evidence type="ECO:0000256" key="1">
    <source>
        <dbReference type="ARBA" id="ARBA00004173"/>
    </source>
</evidence>
<keyword evidence="4" id="KW-0687">Ribonucleoprotein</keyword>
<dbReference type="OrthoDB" id="1696305at2759"/>
<dbReference type="PANTHER" id="PTHR13274:SF2">
    <property type="entry name" value="SMALL RIBOSOMAL SUBUNIT PROTEIN MS25"/>
    <property type="match status" value="1"/>
</dbReference>